<keyword evidence="9 14" id="KW-0472">Membrane</keyword>
<evidence type="ECO:0000256" key="7">
    <source>
        <dbReference type="ARBA" id="ARBA00022989"/>
    </source>
</evidence>
<dbReference type="Gene3D" id="3.30.465.10">
    <property type="match status" value="1"/>
</dbReference>
<proteinExistence type="inferred from homology"/>
<dbReference type="Gene3D" id="3.10.580.10">
    <property type="entry name" value="CBS-domain"/>
    <property type="match status" value="1"/>
</dbReference>
<evidence type="ECO:0000259" key="16">
    <source>
        <dbReference type="PROSITE" id="PS51371"/>
    </source>
</evidence>
<evidence type="ECO:0000256" key="2">
    <source>
        <dbReference type="ARBA" id="ARBA00022448"/>
    </source>
</evidence>
<evidence type="ECO:0000256" key="8">
    <source>
        <dbReference type="ARBA" id="ARBA00023122"/>
    </source>
</evidence>
<dbReference type="InterPro" id="IPR044751">
    <property type="entry name" value="Ion_transp-like_CBS"/>
</dbReference>
<keyword evidence="2" id="KW-0813">Transport</keyword>
<keyword evidence="6" id="KW-0677">Repeat</keyword>
<feature type="transmembrane region" description="Helical" evidence="15">
    <location>
        <begin position="132"/>
        <end position="154"/>
    </location>
</feature>
<dbReference type="Pfam" id="PF03471">
    <property type="entry name" value="CorC_HlyC"/>
    <property type="match status" value="1"/>
</dbReference>
<evidence type="ECO:0000313" key="19">
    <source>
        <dbReference type="Proteomes" id="UP000307956"/>
    </source>
</evidence>
<keyword evidence="19" id="KW-1185">Reference proteome</keyword>
<comment type="function">
    <text evidence="10">Involved in cadaverine and putrescine tolerance in stationary phase. May facilitate the efflux of both cadaverine and putrescine from the cytoplasm, reducing potentially toxic levels under certain stress conditions.</text>
</comment>
<dbReference type="SMART" id="SM01091">
    <property type="entry name" value="CorC_HlyC"/>
    <property type="match status" value="1"/>
</dbReference>
<dbReference type="PROSITE" id="PS51846">
    <property type="entry name" value="CNNM"/>
    <property type="match status" value="1"/>
</dbReference>
<protein>
    <recommendedName>
        <fullName evidence="12">Polyamine export protein</fullName>
    </recommendedName>
</protein>
<reference evidence="18 19" key="1">
    <citation type="submission" date="2019-04" db="EMBL/GenBank/DDBJ databases">
        <title>Azoarcus rhizosphaerae sp. nov. isolated from rhizosphere of Ficus religiosa.</title>
        <authorList>
            <person name="Lin S.-Y."/>
            <person name="Hameed A."/>
            <person name="Hsu Y.-H."/>
            <person name="Young C.-C."/>
        </authorList>
    </citation>
    <scope>NUCLEOTIDE SEQUENCE [LARGE SCALE GENOMIC DNA]</scope>
    <source>
        <strain evidence="18 19">CC-YHH848</strain>
    </source>
</reference>
<evidence type="ECO:0000256" key="3">
    <source>
        <dbReference type="ARBA" id="ARBA00022475"/>
    </source>
</evidence>
<evidence type="ECO:0000256" key="13">
    <source>
        <dbReference type="PROSITE-ProRule" id="PRU00703"/>
    </source>
</evidence>
<dbReference type="PANTHER" id="PTHR22777:SF16">
    <property type="entry name" value="POLYAMINE EXPORT PROTEIN"/>
    <property type="match status" value="1"/>
</dbReference>
<dbReference type="InterPro" id="IPR000644">
    <property type="entry name" value="CBS_dom"/>
</dbReference>
<dbReference type="InterPro" id="IPR002550">
    <property type="entry name" value="CNNM"/>
</dbReference>
<accession>A0A4S4ABC8</accession>
<evidence type="ECO:0000256" key="14">
    <source>
        <dbReference type="PROSITE-ProRule" id="PRU01193"/>
    </source>
</evidence>
<dbReference type="GO" id="GO:0005886">
    <property type="term" value="C:plasma membrane"/>
    <property type="evidence" value="ECO:0007669"/>
    <property type="project" value="UniProtKB-SubCell"/>
</dbReference>
<feature type="domain" description="CNNM transmembrane" evidence="17">
    <location>
        <begin position="1"/>
        <end position="198"/>
    </location>
</feature>
<evidence type="ECO:0000256" key="5">
    <source>
        <dbReference type="ARBA" id="ARBA00022692"/>
    </source>
</evidence>
<name>A0A4S4ABC8_9RHOO</name>
<evidence type="ECO:0000256" key="4">
    <source>
        <dbReference type="ARBA" id="ARBA00022519"/>
    </source>
</evidence>
<evidence type="ECO:0000256" key="12">
    <source>
        <dbReference type="ARBA" id="ARBA00039818"/>
    </source>
</evidence>
<dbReference type="EMBL" id="SSOD01000021">
    <property type="protein sequence ID" value="THF56260.1"/>
    <property type="molecule type" value="Genomic_DNA"/>
</dbReference>
<evidence type="ECO:0000256" key="9">
    <source>
        <dbReference type="ARBA" id="ARBA00023136"/>
    </source>
</evidence>
<dbReference type="InterPro" id="IPR046342">
    <property type="entry name" value="CBS_dom_sf"/>
</dbReference>
<keyword evidence="8 13" id="KW-0129">CBS domain</keyword>
<dbReference type="CDD" id="cd04590">
    <property type="entry name" value="CBS_pair_CorC_HlyC_assoc"/>
    <property type="match status" value="1"/>
</dbReference>
<dbReference type="OrthoDB" id="9797674at2"/>
<evidence type="ECO:0000256" key="11">
    <source>
        <dbReference type="ARBA" id="ARBA00038280"/>
    </source>
</evidence>
<dbReference type="Proteomes" id="UP000307956">
    <property type="component" value="Unassembled WGS sequence"/>
</dbReference>
<keyword evidence="5 14" id="KW-0812">Transmembrane</keyword>
<comment type="caution">
    <text evidence="18">The sequence shown here is derived from an EMBL/GenBank/DDBJ whole genome shotgun (WGS) entry which is preliminary data.</text>
</comment>
<dbReference type="InterPro" id="IPR016169">
    <property type="entry name" value="FAD-bd_PCMH_sub2"/>
</dbReference>
<organism evidence="18 19">
    <name type="scientific">Pseudothauera rhizosphaerae</name>
    <dbReference type="NCBI Taxonomy" id="2565932"/>
    <lineage>
        <taxon>Bacteria</taxon>
        <taxon>Pseudomonadati</taxon>
        <taxon>Pseudomonadota</taxon>
        <taxon>Betaproteobacteria</taxon>
        <taxon>Rhodocyclales</taxon>
        <taxon>Zoogloeaceae</taxon>
        <taxon>Pseudothauera</taxon>
    </lineage>
</organism>
<evidence type="ECO:0000256" key="6">
    <source>
        <dbReference type="ARBA" id="ARBA00022737"/>
    </source>
</evidence>
<gene>
    <name evidence="18" type="ORF">E6O51_19695</name>
</gene>
<feature type="transmembrane region" description="Helical" evidence="15">
    <location>
        <begin position="100"/>
        <end position="120"/>
    </location>
</feature>
<dbReference type="GO" id="GO:0050660">
    <property type="term" value="F:flavin adenine dinucleotide binding"/>
    <property type="evidence" value="ECO:0007669"/>
    <property type="project" value="InterPro"/>
</dbReference>
<evidence type="ECO:0000313" key="18">
    <source>
        <dbReference type="EMBL" id="THF56260.1"/>
    </source>
</evidence>
<evidence type="ECO:0000256" key="15">
    <source>
        <dbReference type="SAM" id="Phobius"/>
    </source>
</evidence>
<comment type="subcellular location">
    <subcellularLocation>
        <location evidence="1">Cell inner membrane</location>
        <topology evidence="1">Multi-pass membrane protein</topology>
    </subcellularLocation>
</comment>
<comment type="similarity">
    <text evidence="11">Belongs to the UPF0053 family. PaeA subfamily.</text>
</comment>
<keyword evidence="7 14" id="KW-1133">Transmembrane helix</keyword>
<dbReference type="SUPFAM" id="SSF56176">
    <property type="entry name" value="FAD-binding/transporter-associated domain-like"/>
    <property type="match status" value="1"/>
</dbReference>
<evidence type="ECO:0000256" key="1">
    <source>
        <dbReference type="ARBA" id="ARBA00004429"/>
    </source>
</evidence>
<dbReference type="Pfam" id="PF01595">
    <property type="entry name" value="CNNM"/>
    <property type="match status" value="1"/>
</dbReference>
<dbReference type="PANTHER" id="PTHR22777">
    <property type="entry name" value="HEMOLYSIN-RELATED"/>
    <property type="match status" value="1"/>
</dbReference>
<dbReference type="AlphaFoldDB" id="A0A4S4ABC8"/>
<dbReference type="Pfam" id="PF00571">
    <property type="entry name" value="CBS"/>
    <property type="match status" value="1"/>
</dbReference>
<evidence type="ECO:0000256" key="10">
    <source>
        <dbReference type="ARBA" id="ARBA00037177"/>
    </source>
</evidence>
<keyword evidence="3" id="KW-1003">Cell membrane</keyword>
<dbReference type="InterPro" id="IPR005170">
    <property type="entry name" value="Transptr-assoc_dom"/>
</dbReference>
<feature type="domain" description="CBS" evidence="16">
    <location>
        <begin position="283"/>
        <end position="344"/>
    </location>
</feature>
<dbReference type="SUPFAM" id="SSF54631">
    <property type="entry name" value="CBS-domain pair"/>
    <property type="match status" value="1"/>
</dbReference>
<evidence type="ECO:0000259" key="17">
    <source>
        <dbReference type="PROSITE" id="PS51846"/>
    </source>
</evidence>
<sequence length="434" mass="48036">MLNHLLLIFLLIAVSAFFSLSEISLAAARKVRLRQLAEAGEANARRVLALQDSPGIFFTVVQIGQNAIAILGGIVGESALSPYVAAALGRIYDGPWLDTASFVLAFVFVTSLFVLFSDLVPKRLGMVQPERAALATVRPMQFCMTLFAPLVWVFNGLANRIFRLFGIPSVRREDITPADIVAMADAGAQSGGVLEQEQHLIANVFELDTRIIPSAMTARESIVFLTLEEPEESIRAKIAGQPHGKYPVCGKEGIDSVVGYVDAKDILPRIVHGKKLSLRNEPIVRKILVLPDTLNLFEALERFRDAKEDFAVIVNEYALVVGLLTLQDVMSTVMGDLVSPFQEELIVRRDDSSWLIDGVTPIEDVMQALDIDVFEGFENYETLAGFLMYRLRKVPKRTDFVEYAGYKFEVVDIDSYRIDQVLVTRAGTPPLAVE</sequence>
<keyword evidence="4" id="KW-0997">Cell inner membrane</keyword>
<dbReference type="PROSITE" id="PS51371">
    <property type="entry name" value="CBS"/>
    <property type="match status" value="1"/>
</dbReference>
<dbReference type="InterPro" id="IPR036318">
    <property type="entry name" value="FAD-bd_PCMH-like_sf"/>
</dbReference>